<dbReference type="PANTHER" id="PTHR33643:SF1">
    <property type="entry name" value="UREASE ACCESSORY PROTEIN D"/>
    <property type="match status" value="1"/>
</dbReference>
<evidence type="ECO:0000256" key="3">
    <source>
        <dbReference type="HAMAP-Rule" id="MF_01384"/>
    </source>
</evidence>
<sequence>MRARADLAVEVDRHGNTVVGTLRCQAPLTLVPARANGSALVHLVASAAGPLGGDDLALTVRVGSGARLRLVGVAATVLLSGASRSAVTFEIGAGAVVEYLPGPTVVTERAEHEASLVATLARDARLRTREVLVLGRAGEPPGRLDTRTSVTRDGRPVLRQRLLVGDPALDRSLPGLAGRRVLATESDFSPDEAEAASGQWWSRSPLAAGGSVVTVLADDAATATRRLAEVAEKTSGDESL</sequence>
<organism evidence="4 5">
    <name type="scientific">Actinophytocola xinjiangensis</name>
    <dbReference type="NCBI Taxonomy" id="485602"/>
    <lineage>
        <taxon>Bacteria</taxon>
        <taxon>Bacillati</taxon>
        <taxon>Actinomycetota</taxon>
        <taxon>Actinomycetes</taxon>
        <taxon>Pseudonocardiales</taxon>
        <taxon>Pseudonocardiaceae</taxon>
    </lineage>
</organism>
<protein>
    <recommendedName>
        <fullName evidence="3">Urease accessory protein UreD</fullName>
    </recommendedName>
</protein>
<dbReference type="Proteomes" id="UP000185696">
    <property type="component" value="Unassembled WGS sequence"/>
</dbReference>
<reference evidence="4 5" key="1">
    <citation type="submission" date="2016-12" db="EMBL/GenBank/DDBJ databases">
        <title>The draft genome sequence of Actinophytocola xinjiangensis.</title>
        <authorList>
            <person name="Wang W."/>
            <person name="Yuan L."/>
        </authorList>
    </citation>
    <scope>NUCLEOTIDE SEQUENCE [LARGE SCALE GENOMIC DNA]</scope>
    <source>
        <strain evidence="4 5">CGMCC 4.4663</strain>
    </source>
</reference>
<evidence type="ECO:0000256" key="2">
    <source>
        <dbReference type="ARBA" id="ARBA00023186"/>
    </source>
</evidence>
<comment type="function">
    <text evidence="3">Required for maturation of urease via the functional incorporation of the urease nickel metallocenter.</text>
</comment>
<evidence type="ECO:0000313" key="4">
    <source>
        <dbReference type="EMBL" id="OLF09305.1"/>
    </source>
</evidence>
<dbReference type="HAMAP" id="MF_01384">
    <property type="entry name" value="UreD"/>
    <property type="match status" value="1"/>
</dbReference>
<accession>A0A7Z0WL63</accession>
<evidence type="ECO:0000256" key="1">
    <source>
        <dbReference type="ARBA" id="ARBA00007177"/>
    </source>
</evidence>
<comment type="caution">
    <text evidence="4">The sequence shown here is derived from an EMBL/GenBank/DDBJ whole genome shotgun (WGS) entry which is preliminary data.</text>
</comment>
<dbReference type="OrthoDB" id="8677206at2"/>
<dbReference type="PANTHER" id="PTHR33643">
    <property type="entry name" value="UREASE ACCESSORY PROTEIN D"/>
    <property type="match status" value="1"/>
</dbReference>
<comment type="similarity">
    <text evidence="1 3">Belongs to the UreD family.</text>
</comment>
<keyword evidence="5" id="KW-1185">Reference proteome</keyword>
<dbReference type="RefSeq" id="WP_075134298.1">
    <property type="nucleotide sequence ID" value="NZ_MSIF01000009.1"/>
</dbReference>
<name>A0A7Z0WL63_9PSEU</name>
<gene>
    <name evidence="3" type="primary">ureD</name>
    <name evidence="4" type="ORF">BLA60_19170</name>
</gene>
<dbReference type="GO" id="GO:0016151">
    <property type="term" value="F:nickel cation binding"/>
    <property type="evidence" value="ECO:0007669"/>
    <property type="project" value="UniProtKB-UniRule"/>
</dbReference>
<keyword evidence="3" id="KW-0996">Nickel insertion</keyword>
<keyword evidence="3" id="KW-0963">Cytoplasm</keyword>
<comment type="subcellular location">
    <subcellularLocation>
        <location evidence="3">Cytoplasm</location>
    </subcellularLocation>
</comment>
<keyword evidence="2 3" id="KW-0143">Chaperone</keyword>
<dbReference type="AlphaFoldDB" id="A0A7Z0WL63"/>
<evidence type="ECO:0000313" key="5">
    <source>
        <dbReference type="Proteomes" id="UP000185696"/>
    </source>
</evidence>
<dbReference type="InterPro" id="IPR002669">
    <property type="entry name" value="UreD"/>
</dbReference>
<comment type="subunit">
    <text evidence="3">UreD, UreF and UreG form a complex that acts as a GTP-hydrolysis-dependent molecular chaperone, activating the urease apoprotein by helping to assemble the nickel containing metallocenter of UreC. The UreE protein probably delivers the nickel.</text>
</comment>
<dbReference type="EMBL" id="MSIF01000009">
    <property type="protein sequence ID" value="OLF09305.1"/>
    <property type="molecule type" value="Genomic_DNA"/>
</dbReference>
<dbReference type="Pfam" id="PF01774">
    <property type="entry name" value="UreD"/>
    <property type="match status" value="1"/>
</dbReference>
<proteinExistence type="inferred from homology"/>
<dbReference type="GO" id="GO:0005737">
    <property type="term" value="C:cytoplasm"/>
    <property type="evidence" value="ECO:0007669"/>
    <property type="project" value="UniProtKB-SubCell"/>
</dbReference>